<feature type="region of interest" description="Disordered" evidence="1">
    <location>
        <begin position="26"/>
        <end position="63"/>
    </location>
</feature>
<dbReference type="EMBL" id="JABAIL010000001">
    <property type="protein sequence ID" value="NLR89745.1"/>
    <property type="molecule type" value="Genomic_DNA"/>
</dbReference>
<dbReference type="RefSeq" id="WP_168880431.1">
    <property type="nucleotide sequence ID" value="NZ_JABAIL010000001.1"/>
</dbReference>
<dbReference type="PROSITE" id="PS51257">
    <property type="entry name" value="PROKAR_LIPOPROTEIN"/>
    <property type="match status" value="1"/>
</dbReference>
<name>A0A7X8SGC8_9BACT</name>
<evidence type="ECO:0000313" key="2">
    <source>
        <dbReference type="EMBL" id="NLR89745.1"/>
    </source>
</evidence>
<evidence type="ECO:0000256" key="1">
    <source>
        <dbReference type="SAM" id="MobiDB-lite"/>
    </source>
</evidence>
<sequence>MKKLLFAAIIGMFMMSCNDSEVNPIVDDNVDPGYENPSDPGFGNPGVDPDYDNPGNVTLPTAE</sequence>
<reference evidence="2 3" key="1">
    <citation type="submission" date="2020-04" db="EMBL/GenBank/DDBJ databases">
        <title>Flammeovirga sp. SR4, a novel species isolated from seawater.</title>
        <authorList>
            <person name="Wang X."/>
        </authorList>
    </citation>
    <scope>NUCLEOTIDE SEQUENCE [LARGE SCALE GENOMIC DNA]</scope>
    <source>
        <strain evidence="2 3">SR4</strain>
    </source>
</reference>
<comment type="caution">
    <text evidence="2">The sequence shown here is derived from an EMBL/GenBank/DDBJ whole genome shotgun (WGS) entry which is preliminary data.</text>
</comment>
<dbReference type="AlphaFoldDB" id="A0A7X8SGC8"/>
<evidence type="ECO:0000313" key="3">
    <source>
        <dbReference type="Proteomes" id="UP000585050"/>
    </source>
</evidence>
<protein>
    <submittedName>
        <fullName evidence="2">Uncharacterized protein</fullName>
    </submittedName>
</protein>
<accession>A0A7X8SGC8</accession>
<organism evidence="2 3">
    <name type="scientific">Flammeovirga agarivorans</name>
    <dbReference type="NCBI Taxonomy" id="2726742"/>
    <lineage>
        <taxon>Bacteria</taxon>
        <taxon>Pseudomonadati</taxon>
        <taxon>Bacteroidota</taxon>
        <taxon>Cytophagia</taxon>
        <taxon>Cytophagales</taxon>
        <taxon>Flammeovirgaceae</taxon>
        <taxon>Flammeovirga</taxon>
    </lineage>
</organism>
<gene>
    <name evidence="2" type="ORF">HGP29_00940</name>
</gene>
<proteinExistence type="predicted"/>
<keyword evidence="3" id="KW-1185">Reference proteome</keyword>
<dbReference type="Proteomes" id="UP000585050">
    <property type="component" value="Unassembled WGS sequence"/>
</dbReference>